<protein>
    <submittedName>
        <fullName evidence="2">Ribonuclease HII</fullName>
        <ecNumber evidence="2">3.1.26.4</ecNumber>
    </submittedName>
</protein>
<feature type="compositionally biased region" description="Low complexity" evidence="1">
    <location>
        <begin position="103"/>
        <end position="115"/>
    </location>
</feature>
<organism evidence="2">
    <name type="scientific">uncultured Ramlibacter sp</name>
    <dbReference type="NCBI Taxonomy" id="260755"/>
    <lineage>
        <taxon>Bacteria</taxon>
        <taxon>Pseudomonadati</taxon>
        <taxon>Pseudomonadota</taxon>
        <taxon>Betaproteobacteria</taxon>
        <taxon>Burkholderiales</taxon>
        <taxon>Comamonadaceae</taxon>
        <taxon>Ramlibacter</taxon>
        <taxon>environmental samples</taxon>
    </lineage>
</organism>
<reference evidence="2" key="1">
    <citation type="submission" date="2020-02" db="EMBL/GenBank/DDBJ databases">
        <authorList>
            <person name="Meier V. D."/>
        </authorList>
    </citation>
    <scope>NUCLEOTIDE SEQUENCE</scope>
    <source>
        <strain evidence="2">AVDCRST_MAG51</strain>
    </source>
</reference>
<evidence type="ECO:0000313" key="2">
    <source>
        <dbReference type="EMBL" id="CAA9432937.1"/>
    </source>
</evidence>
<accession>A0A6J4Q4B2</accession>
<feature type="compositionally biased region" description="Gly residues" evidence="1">
    <location>
        <begin position="1"/>
        <end position="12"/>
    </location>
</feature>
<gene>
    <name evidence="2" type="ORF">AVDCRST_MAG51-2777</name>
</gene>
<feature type="non-terminal residue" evidence="2">
    <location>
        <position position="1"/>
    </location>
</feature>
<proteinExistence type="predicted"/>
<keyword evidence="2" id="KW-0378">Hydrolase</keyword>
<evidence type="ECO:0000256" key="1">
    <source>
        <dbReference type="SAM" id="MobiDB-lite"/>
    </source>
</evidence>
<feature type="compositionally biased region" description="Basic residues" evidence="1">
    <location>
        <begin position="121"/>
        <end position="130"/>
    </location>
</feature>
<name>A0A6J4Q4B2_9BURK</name>
<dbReference type="AlphaFoldDB" id="A0A6J4Q4B2"/>
<feature type="compositionally biased region" description="Basic residues" evidence="1">
    <location>
        <begin position="18"/>
        <end position="45"/>
    </location>
</feature>
<feature type="non-terminal residue" evidence="2">
    <location>
        <position position="210"/>
    </location>
</feature>
<feature type="compositionally biased region" description="Basic and acidic residues" evidence="1">
    <location>
        <begin position="77"/>
        <end position="102"/>
    </location>
</feature>
<dbReference type="EC" id="3.1.26.4" evidence="2"/>
<dbReference type="GO" id="GO:0004523">
    <property type="term" value="F:RNA-DNA hybrid ribonuclease activity"/>
    <property type="evidence" value="ECO:0007669"/>
    <property type="project" value="UniProtKB-EC"/>
</dbReference>
<sequence>ARTGSAGLGSAGPDGRCRRGRPRAARRAGGGSRRHPGRHQAHPRPRRFEGADTAAARPPVRPDPRQGPVLLGRRGHRGGDRHAQHPARHDAGDEACRRRAAAEARQGAGGRQPAAPDRRTGRGRRGRRRQGQVDLRRVDPGQGASRPVVQDAGRRVPAVRLRRPQGLQHAGTPGGAARARCLPTPPQVLQPGGGHHDAGRGRGRHHHRAV</sequence>
<feature type="region of interest" description="Disordered" evidence="1">
    <location>
        <begin position="1"/>
        <end position="210"/>
    </location>
</feature>
<dbReference type="EMBL" id="CADCUX010000590">
    <property type="protein sequence ID" value="CAA9432937.1"/>
    <property type="molecule type" value="Genomic_DNA"/>
</dbReference>
<feature type="compositionally biased region" description="Basic residues" evidence="1">
    <location>
        <begin position="201"/>
        <end position="210"/>
    </location>
</feature>